<evidence type="ECO:0000313" key="2">
    <source>
        <dbReference type="EMBL" id="KAK1303347.1"/>
    </source>
</evidence>
<protein>
    <submittedName>
        <fullName evidence="2">Proteasome subunit alpha type-1-A</fullName>
    </submittedName>
</protein>
<comment type="subunit">
    <text evidence="1">The 26S proteasome consists of a 20S proteasome core and two 19S regulatory subunits. The 20S proteasome core is composed of 28 subunits that are arranged in four stacked rings, resulting in a barrel-shaped structure. The two end rings are each formed by seven alpha subunits, and the two central rings are each formed by seven beta subunits. The catalytic chamber with the active sites is on the inside of the barrel.</text>
</comment>
<dbReference type="EMBL" id="JAUJYO010000011">
    <property type="protein sequence ID" value="KAK1303347.1"/>
    <property type="molecule type" value="Genomic_DNA"/>
</dbReference>
<dbReference type="GO" id="GO:0051603">
    <property type="term" value="P:proteolysis involved in protein catabolic process"/>
    <property type="evidence" value="ECO:0007669"/>
    <property type="project" value="InterPro"/>
</dbReference>
<dbReference type="GO" id="GO:0005839">
    <property type="term" value="C:proteasome core complex"/>
    <property type="evidence" value="ECO:0007669"/>
    <property type="project" value="InterPro"/>
</dbReference>
<name>A0AAV9DR61_ACOCL</name>
<dbReference type="Pfam" id="PF00227">
    <property type="entry name" value="Proteasome"/>
    <property type="match status" value="1"/>
</dbReference>
<dbReference type="SUPFAM" id="SSF56235">
    <property type="entry name" value="N-terminal nucleophile aminohydrolases (Ntn hydrolases)"/>
    <property type="match status" value="1"/>
</dbReference>
<proteinExistence type="predicted"/>
<gene>
    <name evidence="2" type="primary">PAF1</name>
    <name evidence="2" type="ORF">QJS10_CPB11g01649</name>
</gene>
<dbReference type="InterPro" id="IPR029055">
    <property type="entry name" value="Ntn_hydrolases_N"/>
</dbReference>
<dbReference type="InterPro" id="IPR001353">
    <property type="entry name" value="Proteasome_sua/b"/>
</dbReference>
<evidence type="ECO:0000256" key="1">
    <source>
        <dbReference type="ARBA" id="ARBA00026071"/>
    </source>
</evidence>
<dbReference type="Proteomes" id="UP001180020">
    <property type="component" value="Unassembled WGS sequence"/>
</dbReference>
<comment type="caution">
    <text evidence="2">The sequence shown here is derived from an EMBL/GenBank/DDBJ whole genome shotgun (WGS) entry which is preliminary data.</text>
</comment>
<evidence type="ECO:0000313" key="3">
    <source>
        <dbReference type="Proteomes" id="UP001180020"/>
    </source>
</evidence>
<sequence length="141" mass="15807">MCACQTRPLRLRSETHVVLASVNKSQFEVSSQQKKIIKVEDHVGVAIAGLTTRHRSLQVGSISPIRPFSLRQRLASVNLQEHIQMVLIKGGKKKSRREYHRINTSSVLKFWNMSHAFKALTSGRGSSGDELLTAIFVELVN</sequence>
<accession>A0AAV9DR61</accession>
<reference evidence="2" key="2">
    <citation type="submission" date="2023-06" db="EMBL/GenBank/DDBJ databases">
        <authorList>
            <person name="Ma L."/>
            <person name="Liu K.-W."/>
            <person name="Li Z."/>
            <person name="Hsiao Y.-Y."/>
            <person name="Qi Y."/>
            <person name="Fu T."/>
            <person name="Tang G."/>
            <person name="Zhang D."/>
            <person name="Sun W.-H."/>
            <person name="Liu D.-K."/>
            <person name="Li Y."/>
            <person name="Chen G.-Z."/>
            <person name="Liu X.-D."/>
            <person name="Liao X.-Y."/>
            <person name="Jiang Y.-T."/>
            <person name="Yu X."/>
            <person name="Hao Y."/>
            <person name="Huang J."/>
            <person name="Zhao X.-W."/>
            <person name="Ke S."/>
            <person name="Chen Y.-Y."/>
            <person name="Wu W.-L."/>
            <person name="Hsu J.-L."/>
            <person name="Lin Y.-F."/>
            <person name="Huang M.-D."/>
            <person name="Li C.-Y."/>
            <person name="Huang L."/>
            <person name="Wang Z.-W."/>
            <person name="Zhao X."/>
            <person name="Zhong W.-Y."/>
            <person name="Peng D.-H."/>
            <person name="Ahmad S."/>
            <person name="Lan S."/>
            <person name="Zhang J.-S."/>
            <person name="Tsai W.-C."/>
            <person name="Van De Peer Y."/>
            <person name="Liu Z.-J."/>
        </authorList>
    </citation>
    <scope>NUCLEOTIDE SEQUENCE</scope>
    <source>
        <strain evidence="2">CP</strain>
        <tissue evidence="2">Leaves</tissue>
    </source>
</reference>
<keyword evidence="3" id="KW-1185">Reference proteome</keyword>
<dbReference type="AlphaFoldDB" id="A0AAV9DR61"/>
<reference evidence="2" key="1">
    <citation type="journal article" date="2023" name="Nat. Commun.">
        <title>Diploid and tetraploid genomes of Acorus and the evolution of monocots.</title>
        <authorList>
            <person name="Ma L."/>
            <person name="Liu K.W."/>
            <person name="Li Z."/>
            <person name="Hsiao Y.Y."/>
            <person name="Qi Y."/>
            <person name="Fu T."/>
            <person name="Tang G.D."/>
            <person name="Zhang D."/>
            <person name="Sun W.H."/>
            <person name="Liu D.K."/>
            <person name="Li Y."/>
            <person name="Chen G.Z."/>
            <person name="Liu X.D."/>
            <person name="Liao X.Y."/>
            <person name="Jiang Y.T."/>
            <person name="Yu X."/>
            <person name="Hao Y."/>
            <person name="Huang J."/>
            <person name="Zhao X.W."/>
            <person name="Ke S."/>
            <person name="Chen Y.Y."/>
            <person name="Wu W.L."/>
            <person name="Hsu J.L."/>
            <person name="Lin Y.F."/>
            <person name="Huang M.D."/>
            <person name="Li C.Y."/>
            <person name="Huang L."/>
            <person name="Wang Z.W."/>
            <person name="Zhao X."/>
            <person name="Zhong W.Y."/>
            <person name="Peng D.H."/>
            <person name="Ahmad S."/>
            <person name="Lan S."/>
            <person name="Zhang J.S."/>
            <person name="Tsai W.C."/>
            <person name="Van de Peer Y."/>
            <person name="Liu Z.J."/>
        </authorList>
    </citation>
    <scope>NUCLEOTIDE SEQUENCE</scope>
    <source>
        <strain evidence="2">CP</strain>
    </source>
</reference>
<dbReference type="Gene3D" id="3.60.20.10">
    <property type="entry name" value="Glutamine Phosphoribosylpyrophosphate, subunit 1, domain 1"/>
    <property type="match status" value="1"/>
</dbReference>
<keyword evidence="2" id="KW-0647">Proteasome</keyword>
<organism evidence="2 3">
    <name type="scientific">Acorus calamus</name>
    <name type="common">Sweet flag</name>
    <dbReference type="NCBI Taxonomy" id="4465"/>
    <lineage>
        <taxon>Eukaryota</taxon>
        <taxon>Viridiplantae</taxon>
        <taxon>Streptophyta</taxon>
        <taxon>Embryophyta</taxon>
        <taxon>Tracheophyta</taxon>
        <taxon>Spermatophyta</taxon>
        <taxon>Magnoliopsida</taxon>
        <taxon>Liliopsida</taxon>
        <taxon>Acoraceae</taxon>
        <taxon>Acorus</taxon>
    </lineage>
</organism>